<feature type="domain" description="PKD" evidence="7">
    <location>
        <begin position="682"/>
        <end position="747"/>
    </location>
</feature>
<dbReference type="InterPro" id="IPR000601">
    <property type="entry name" value="PKD_dom"/>
</dbReference>
<dbReference type="CDD" id="cd00146">
    <property type="entry name" value="PKD"/>
    <property type="match status" value="6"/>
</dbReference>
<keyword evidence="9" id="KW-1185">Reference proteome</keyword>
<keyword evidence="4" id="KW-1133">Transmembrane helix</keyword>
<reference evidence="8 9" key="1">
    <citation type="submission" date="2019-02" db="EMBL/GenBank/DDBJ databases">
        <authorList>
            <person name="Goldberg S.R."/>
            <person name="Haltli B.A."/>
            <person name="Correa H."/>
            <person name="Russell K.G."/>
        </authorList>
    </citation>
    <scope>NUCLEOTIDE SEQUENCE [LARGE SCALE GENOMIC DNA]</scope>
    <source>
        <strain evidence="8 9">JCM 16186</strain>
    </source>
</reference>
<feature type="domain" description="PKD" evidence="7">
    <location>
        <begin position="943"/>
        <end position="991"/>
    </location>
</feature>
<evidence type="ECO:0000313" key="9">
    <source>
        <dbReference type="Proteomes" id="UP000798808"/>
    </source>
</evidence>
<evidence type="ECO:0000256" key="1">
    <source>
        <dbReference type="ARBA" id="ARBA00004141"/>
    </source>
</evidence>
<keyword evidence="3" id="KW-0677">Repeat</keyword>
<dbReference type="InterPro" id="IPR022409">
    <property type="entry name" value="PKD/Chitinase_dom"/>
</dbReference>
<dbReference type="SMART" id="SM00089">
    <property type="entry name" value="PKD"/>
    <property type="match status" value="6"/>
</dbReference>
<evidence type="ECO:0000313" key="8">
    <source>
        <dbReference type="EMBL" id="MTI25303.1"/>
    </source>
</evidence>
<dbReference type="InterPro" id="IPR026444">
    <property type="entry name" value="Secre_tail"/>
</dbReference>
<keyword evidence="5" id="KW-0472">Membrane</keyword>
<dbReference type="InterPro" id="IPR035986">
    <property type="entry name" value="PKD_dom_sf"/>
</dbReference>
<dbReference type="Proteomes" id="UP000798808">
    <property type="component" value="Unassembled WGS sequence"/>
</dbReference>
<dbReference type="PROSITE" id="PS50093">
    <property type="entry name" value="PKD"/>
    <property type="match status" value="5"/>
</dbReference>
<feature type="domain" description="PKD" evidence="7">
    <location>
        <begin position="437"/>
        <end position="498"/>
    </location>
</feature>
<organism evidence="8 9">
    <name type="scientific">Fulvivirga kasyanovii</name>
    <dbReference type="NCBI Taxonomy" id="396812"/>
    <lineage>
        <taxon>Bacteria</taxon>
        <taxon>Pseudomonadati</taxon>
        <taxon>Bacteroidota</taxon>
        <taxon>Cytophagia</taxon>
        <taxon>Cytophagales</taxon>
        <taxon>Fulvivirgaceae</taxon>
        <taxon>Fulvivirga</taxon>
    </lineage>
</organism>
<feature type="domain" description="PKD" evidence="7">
    <location>
        <begin position="858"/>
        <end position="911"/>
    </location>
</feature>
<dbReference type="EMBL" id="SMLW01000502">
    <property type="protein sequence ID" value="MTI25303.1"/>
    <property type="molecule type" value="Genomic_DNA"/>
</dbReference>
<dbReference type="PANTHER" id="PTHR46730">
    <property type="entry name" value="POLYCYSTIN-1"/>
    <property type="match status" value="1"/>
</dbReference>
<evidence type="ECO:0000256" key="5">
    <source>
        <dbReference type="ARBA" id="ARBA00023136"/>
    </source>
</evidence>
<comment type="subcellular location">
    <subcellularLocation>
        <location evidence="1">Membrane</location>
        <topology evidence="1">Multi-pass membrane protein</topology>
    </subcellularLocation>
</comment>
<evidence type="ECO:0000256" key="4">
    <source>
        <dbReference type="ARBA" id="ARBA00022989"/>
    </source>
</evidence>
<dbReference type="Gene3D" id="2.60.40.10">
    <property type="entry name" value="Immunoglobulins"/>
    <property type="match status" value="6"/>
</dbReference>
<name>A0ABW9RMQ6_9BACT</name>
<gene>
    <name evidence="8" type="ORF">E1163_10150</name>
</gene>
<comment type="caution">
    <text evidence="8">The sequence shown here is derived from an EMBL/GenBank/DDBJ whole genome shotgun (WGS) entry which is preliminary data.</text>
</comment>
<dbReference type="InterPro" id="IPR013783">
    <property type="entry name" value="Ig-like_fold"/>
</dbReference>
<dbReference type="NCBIfam" id="TIGR04183">
    <property type="entry name" value="Por_Secre_tail"/>
    <property type="match status" value="1"/>
</dbReference>
<feature type="signal peptide" evidence="6">
    <location>
        <begin position="1"/>
        <end position="17"/>
    </location>
</feature>
<dbReference type="PANTHER" id="PTHR46730:SF4">
    <property type="entry name" value="POLYCYSTIC KIDNEY DISEASE PROTEIN 1-LIKE 1"/>
    <property type="match status" value="1"/>
</dbReference>
<evidence type="ECO:0000256" key="3">
    <source>
        <dbReference type="ARBA" id="ARBA00022737"/>
    </source>
</evidence>
<dbReference type="RefSeq" id="WP_155171335.1">
    <property type="nucleotide sequence ID" value="NZ_BAAAFL010000010.1"/>
</dbReference>
<proteinExistence type="predicted"/>
<dbReference type="Pfam" id="PF18911">
    <property type="entry name" value="PKD_4"/>
    <property type="match status" value="5"/>
</dbReference>
<evidence type="ECO:0000256" key="2">
    <source>
        <dbReference type="ARBA" id="ARBA00022692"/>
    </source>
</evidence>
<dbReference type="Pfam" id="PF18962">
    <property type="entry name" value="Por_Secre_tail"/>
    <property type="match status" value="1"/>
</dbReference>
<protein>
    <submittedName>
        <fullName evidence="8">PKD domain-containing protein</fullName>
    </submittedName>
</protein>
<sequence length="1191" mass="129068">MNIKFLLASVFFLIECAALFSQPSANFILPPSVCLEENVAIQNVSSDATSYQWDFCEGDLTNSLVFESAGSIGEMATPTDMDIGYHGGNWIGIATSRSNNSVFRINFGSDINDRIFTIQNLGNINGLLSGPDPVKLIYDGAEWFAFMINTNNSTLIRVRFGDTLLNEPIAEVILTGIGGNVVGGLDIAKDEGNYIAVVTNSGLNKLTLVNLGSDLKTNPSPSDVITTTGSSIGTGLDDILLKEYNGRWYAFTGSINDSRVRRYDFGSSLYSDALPTRITPSLSSTQFRGIEIGLDAGEYYGIVITNFGELYRLNFGNDLENLSPTVTALASTPLYNRQFHLELIKSNSFWNIISMNAIDETLVYASFQNHCELNQYSSIEETPYNIMYRNAGVFYVSLTAYNDSGESDMSLQTLTVSSQTAPDIDLTSQNICLSSPVNFSSINTSGNINSYNWNFGDGNSSTSANPNHTYASAGEYTVTLEVTSPDGCENFTQKDITIFPEPAPAFSLPSGTICTNDTYLFENTTPGNYDGNISYEWFVNGVSVATTEDLSYEFPTGGAKEIKLVATIPGCSVESVQNISDVSVGPVAQFTVNDDCVGKALQFNNTSTGDITSTHWDFGNGFTSNLENPLFQYAAPGTYDVTLTLTNSAGCQTSKVLEVNVYELPDVQFTNDLSCEGTPTAFTDETTVGDANVASWKWSFDDPSSGNNTSTDRNPTHTFTTSGAFDVKLVAQTTNGCKDSVQQVVNVKQAPVADFEYDKLCINEAVQFTDTSDPVPGQGITTWSWDLGGVFSAEQNPEATFQFALDYNIGLTVTSENLCTSTTYKTVSVKPAPSVSFGVEQACDNSEAHFFDTTDPLGDPITSRSWNFANQATSVDSSAYHAFSQVGNYDVSLTIMTENGCDYSVTQPIQINEAPTAAFEPSVTFGAPPLDVEFTNQSVGADSFQWIFEEGNTSDIENPTYTFTEEDSYDVKLVASDENGCNDTTTHRINVLYPDLDIVLTALNRNPTDATEVILTVGNNGTVTIDSFKASIDLGNQAIIEKVINQTLNPRVSAGAPVQSVNINLGFNIDPQSLDYLCVTVTPMFEGLEENDLANNTRCINLSNNQTVILAPYPNPASNQLHLQIISNDRNSATIQLFSTRGDLVKNIEIDALSAGMNNILINTADIDKGIYMIKASSGGKTAMYKVVVEN</sequence>
<keyword evidence="6" id="KW-0732">Signal</keyword>
<evidence type="ECO:0000259" key="7">
    <source>
        <dbReference type="PROSITE" id="PS50093"/>
    </source>
</evidence>
<evidence type="ECO:0000256" key="6">
    <source>
        <dbReference type="SAM" id="SignalP"/>
    </source>
</evidence>
<keyword evidence="2" id="KW-0812">Transmembrane</keyword>
<feature type="domain" description="PKD" evidence="7">
    <location>
        <begin position="597"/>
        <end position="661"/>
    </location>
</feature>
<accession>A0ABW9RMQ6</accession>
<feature type="chain" id="PRO_5045656811" evidence="6">
    <location>
        <begin position="18"/>
        <end position="1191"/>
    </location>
</feature>
<dbReference type="SUPFAM" id="SSF49299">
    <property type="entry name" value="PKD domain"/>
    <property type="match status" value="6"/>
</dbReference>